<protein>
    <submittedName>
        <fullName evidence="2">CBS domain-containing protein</fullName>
    </submittedName>
</protein>
<reference evidence="2 3" key="1">
    <citation type="submission" date="2021-02" db="EMBL/GenBank/DDBJ databases">
        <authorList>
            <person name="Ra J.-S."/>
        </authorList>
    </citation>
    <scope>NUCLEOTIDE SEQUENCE [LARGE SCALE GENOMIC DNA]</scope>
    <source>
        <strain evidence="2 3">MMS20-R1-14</strain>
    </source>
</reference>
<dbReference type="Gene3D" id="3.10.580.10">
    <property type="entry name" value="CBS-domain"/>
    <property type="match status" value="1"/>
</dbReference>
<dbReference type="RefSeq" id="WP_204927264.1">
    <property type="nucleotide sequence ID" value="NZ_JAFEUC010000013.1"/>
</dbReference>
<dbReference type="Pfam" id="PF00571">
    <property type="entry name" value="CBS"/>
    <property type="match status" value="1"/>
</dbReference>
<dbReference type="CDD" id="cd02205">
    <property type="entry name" value="CBS_pair_SF"/>
    <property type="match status" value="1"/>
</dbReference>
<organism evidence="2 3">
    <name type="scientific">Micromonospora humida</name>
    <dbReference type="NCBI Taxonomy" id="2809018"/>
    <lineage>
        <taxon>Bacteria</taxon>
        <taxon>Bacillati</taxon>
        <taxon>Actinomycetota</taxon>
        <taxon>Actinomycetes</taxon>
        <taxon>Micromonosporales</taxon>
        <taxon>Micromonosporaceae</taxon>
        <taxon>Micromonospora</taxon>
    </lineage>
</organism>
<gene>
    <name evidence="2" type="ORF">JQX11_24255</name>
</gene>
<dbReference type="SUPFAM" id="SSF54631">
    <property type="entry name" value="CBS-domain pair"/>
    <property type="match status" value="1"/>
</dbReference>
<evidence type="ECO:0000313" key="2">
    <source>
        <dbReference type="EMBL" id="MBM7079432.1"/>
    </source>
</evidence>
<evidence type="ECO:0000313" key="3">
    <source>
        <dbReference type="Proteomes" id="UP001518872"/>
    </source>
</evidence>
<name>A0ABS2IYN5_9ACTN</name>
<dbReference type="InterPro" id="IPR000644">
    <property type="entry name" value="CBS_dom"/>
</dbReference>
<proteinExistence type="predicted"/>
<feature type="domain" description="CBS" evidence="1">
    <location>
        <begin position="107"/>
        <end position="149"/>
    </location>
</feature>
<dbReference type="EMBL" id="JAFEUC010000013">
    <property type="protein sequence ID" value="MBM7079432.1"/>
    <property type="molecule type" value="Genomic_DNA"/>
</dbReference>
<evidence type="ECO:0000259" key="1">
    <source>
        <dbReference type="Pfam" id="PF00571"/>
    </source>
</evidence>
<sequence>MSPSLPSREALLDLKGKTIRVPALLEMFGERVRNYQTVPLIQEALHEVGLDTHPSFTTCGLKTDMLIVPQVAVPFVEEEAEEEVQTGTLPQQPLRIGDVPSARAGIDSVTSKSTLSSAAHTMRVKNYSQLPVIDGLADLKGVVTWDSITARYEIGETNPTLAKSMVRDAIPVAEVHQELFTRLPEIQRHGYLLVRENSGVFVGIITGSDIAKRFQNIALPFFLVGEIEFRLRRCLGPKLAGDSVKKLKGENHSGDFSKLMFGEYVRLLDCEQGNGKQRLNAVENWKLLGWGGVDRSQFVAQLDRVRVIRNQIAHFDEKALSDQQIDELKEFSGLLKQLL</sequence>
<dbReference type="Proteomes" id="UP001518872">
    <property type="component" value="Unassembled WGS sequence"/>
</dbReference>
<keyword evidence="3" id="KW-1185">Reference proteome</keyword>
<comment type="caution">
    <text evidence="2">The sequence shown here is derived from an EMBL/GenBank/DDBJ whole genome shotgun (WGS) entry which is preliminary data.</text>
</comment>
<accession>A0ABS2IYN5</accession>
<dbReference type="InterPro" id="IPR046342">
    <property type="entry name" value="CBS_dom_sf"/>
</dbReference>